<keyword evidence="1" id="KW-0472">Membrane</keyword>
<evidence type="ECO:0000256" key="1">
    <source>
        <dbReference type="SAM" id="Phobius"/>
    </source>
</evidence>
<dbReference type="Pfam" id="PF05795">
    <property type="entry name" value="Plasmodium_Vir"/>
    <property type="match status" value="1"/>
</dbReference>
<evidence type="ECO:0000313" key="3">
    <source>
        <dbReference type="EMBL" id="SBT55529.1"/>
    </source>
</evidence>
<feature type="transmembrane region" description="Helical" evidence="1">
    <location>
        <begin position="240"/>
        <end position="261"/>
    </location>
</feature>
<dbReference type="EMBL" id="FLRD01000736">
    <property type="protein sequence ID" value="SBT55529.1"/>
    <property type="molecule type" value="Genomic_DNA"/>
</dbReference>
<proteinExistence type="predicted"/>
<dbReference type="AlphaFoldDB" id="A0A1A9A771"/>
<dbReference type="EMBL" id="FLRE01000274">
    <property type="protein sequence ID" value="SBT52018.1"/>
    <property type="molecule type" value="Genomic_DNA"/>
</dbReference>
<evidence type="ECO:0000313" key="2">
    <source>
        <dbReference type="EMBL" id="SBT52018.1"/>
    </source>
</evidence>
<evidence type="ECO:0000313" key="4">
    <source>
        <dbReference type="Proteomes" id="UP000078550"/>
    </source>
</evidence>
<sequence length="319" mass="37956">MVENVNSLVQFLEEFYQKMDESVEEEEISFDKGSLPDNPYIILKETLNKIARNYNHYKTHSESIPSDMYCRYLNYWLRQKKKIYDATFQGKHHQKFSQKIMEHFPPGKTDIYRNLQQCNIVNDEISYKISKIRKLLDDLYYVKKKLGGKDTIKKNKNICLEYNKYIYDTIYNIFIDIIPLGEDFTLKNSDFIIKDVYTQADLNDLFTRIRCEEENMPDANQDKLLTVGECTPDKCNCTDASTFLSVFVTFLGSVITLFLLYKFSPIGTWLYNRIRRKDKIINDLNNKERKYELEHNYNNSFLNSTSEEYNMPYISINCE</sequence>
<keyword evidence="5" id="KW-1185">Reference proteome</keyword>
<keyword evidence="1" id="KW-1133">Transmembrane helix</keyword>
<evidence type="ECO:0000313" key="5">
    <source>
        <dbReference type="Proteomes" id="UP000078555"/>
    </source>
</evidence>
<reference evidence="2" key="2">
    <citation type="submission" date="2016-05" db="EMBL/GenBank/DDBJ databases">
        <authorList>
            <person name="Lavstsen T."/>
            <person name="Jespersen J.S."/>
        </authorList>
    </citation>
    <scope>NUCLEOTIDE SEQUENCE [LARGE SCALE GENOMIC DNA]</scope>
</reference>
<dbReference type="Proteomes" id="UP000078550">
    <property type="component" value="Unassembled WGS sequence"/>
</dbReference>
<gene>
    <name evidence="3" type="ORF">POVWA1_070630</name>
    <name evidence="2" type="ORF">POVWA2_062910</name>
</gene>
<dbReference type="InterPro" id="IPR008780">
    <property type="entry name" value="Plasmodium_Vir"/>
</dbReference>
<protein>
    <submittedName>
        <fullName evidence="2">PIR Superfamily Protein</fullName>
    </submittedName>
</protein>
<keyword evidence="1" id="KW-0812">Transmembrane</keyword>
<reference evidence="4 5" key="1">
    <citation type="submission" date="2016-05" db="EMBL/GenBank/DDBJ databases">
        <authorList>
            <person name="Naeem Raeece"/>
        </authorList>
    </citation>
    <scope>NUCLEOTIDE SEQUENCE [LARGE SCALE GENOMIC DNA]</scope>
</reference>
<dbReference type="Proteomes" id="UP000078555">
    <property type="component" value="Unassembled WGS sequence"/>
</dbReference>
<name>A0A1A9A771_PLAOA</name>
<organism evidence="2 4">
    <name type="scientific">Plasmodium ovale wallikeri</name>
    <dbReference type="NCBI Taxonomy" id="864142"/>
    <lineage>
        <taxon>Eukaryota</taxon>
        <taxon>Sar</taxon>
        <taxon>Alveolata</taxon>
        <taxon>Apicomplexa</taxon>
        <taxon>Aconoidasida</taxon>
        <taxon>Haemosporida</taxon>
        <taxon>Plasmodiidae</taxon>
        <taxon>Plasmodium</taxon>
        <taxon>Plasmodium (Plasmodium)</taxon>
    </lineage>
</organism>
<accession>A0A1A9A771</accession>